<dbReference type="PANTHER" id="PTHR48020">
    <property type="entry name" value="PROTON MYO-INOSITOL COTRANSPORTER"/>
    <property type="match status" value="1"/>
</dbReference>
<dbReference type="RefSeq" id="WP_064309344.1">
    <property type="nucleotide sequence ID" value="NZ_CP102428.1"/>
</dbReference>
<evidence type="ECO:0000256" key="2">
    <source>
        <dbReference type="ARBA" id="ARBA00010992"/>
    </source>
</evidence>
<dbReference type="FunFam" id="1.20.1250.20:FF:000073">
    <property type="entry name" value="MFS myo-inositol transporter, putative"/>
    <property type="match status" value="1"/>
</dbReference>
<dbReference type="SUPFAM" id="SSF103473">
    <property type="entry name" value="MFS general substrate transporter"/>
    <property type="match status" value="1"/>
</dbReference>
<dbReference type="InterPro" id="IPR020846">
    <property type="entry name" value="MFS_dom"/>
</dbReference>
<dbReference type="InterPro" id="IPR047984">
    <property type="entry name" value="XylE-like"/>
</dbReference>
<dbReference type="PROSITE" id="PS50850">
    <property type="entry name" value="MFS"/>
    <property type="match status" value="1"/>
</dbReference>
<dbReference type="InterPro" id="IPR005829">
    <property type="entry name" value="Sugar_transporter_CS"/>
</dbReference>
<dbReference type="InterPro" id="IPR003663">
    <property type="entry name" value="Sugar/inositol_transpt"/>
</dbReference>
<dbReference type="InterPro" id="IPR050814">
    <property type="entry name" value="Myo-inositol_Transporter"/>
</dbReference>
<comment type="similarity">
    <text evidence="2 8">Belongs to the major facilitator superfamily. Sugar transporter (TC 2.A.1.1) family.</text>
</comment>
<gene>
    <name evidence="10" type="ORF">A4V15_08880</name>
</gene>
<comment type="caution">
    <text evidence="10">The sequence shown here is derived from an EMBL/GenBank/DDBJ whole genome shotgun (WGS) entry which is preliminary data.</text>
</comment>
<keyword evidence="6" id="KW-1133">Transmembrane helix</keyword>
<evidence type="ECO:0000256" key="7">
    <source>
        <dbReference type="ARBA" id="ARBA00023136"/>
    </source>
</evidence>
<dbReference type="OrthoDB" id="5368493at2"/>
<evidence type="ECO:0000259" key="9">
    <source>
        <dbReference type="PROSITE" id="PS50850"/>
    </source>
</evidence>
<keyword evidence="3 8" id="KW-0813">Transport</keyword>
<evidence type="ECO:0000256" key="3">
    <source>
        <dbReference type="ARBA" id="ARBA00022448"/>
    </source>
</evidence>
<dbReference type="AlphaFoldDB" id="A0A178L4K1"/>
<protein>
    <submittedName>
        <fullName evidence="10">MFS transporter</fullName>
    </submittedName>
</protein>
<evidence type="ECO:0000313" key="11">
    <source>
        <dbReference type="Proteomes" id="UP000078356"/>
    </source>
</evidence>
<evidence type="ECO:0000256" key="1">
    <source>
        <dbReference type="ARBA" id="ARBA00004651"/>
    </source>
</evidence>
<dbReference type="Proteomes" id="UP000078356">
    <property type="component" value="Unassembled WGS sequence"/>
</dbReference>
<proteinExistence type="inferred from homology"/>
<feature type="domain" description="Major facilitator superfamily (MFS) profile" evidence="9">
    <location>
        <begin position="27"/>
        <end position="454"/>
    </location>
</feature>
<dbReference type="GO" id="GO:0005886">
    <property type="term" value="C:plasma membrane"/>
    <property type="evidence" value="ECO:0007669"/>
    <property type="project" value="UniProtKB-SubCell"/>
</dbReference>
<keyword evidence="4" id="KW-1003">Cell membrane</keyword>
<organism evidence="10 11">
    <name type="scientific">Pseudomonas oryzihabitans</name>
    <dbReference type="NCBI Taxonomy" id="47885"/>
    <lineage>
        <taxon>Bacteria</taxon>
        <taxon>Pseudomonadati</taxon>
        <taxon>Pseudomonadota</taxon>
        <taxon>Gammaproteobacteria</taxon>
        <taxon>Pseudomonadales</taxon>
        <taxon>Pseudomonadaceae</taxon>
        <taxon>Pseudomonas</taxon>
    </lineage>
</organism>
<keyword evidence="5" id="KW-0812">Transmembrane</keyword>
<dbReference type="PANTHER" id="PTHR48020:SF12">
    <property type="entry name" value="PROTON MYO-INOSITOL COTRANSPORTER"/>
    <property type="match status" value="1"/>
</dbReference>
<reference evidence="10 11" key="1">
    <citation type="submission" date="2016-04" db="EMBL/GenBank/DDBJ databases">
        <title>Draft Genome Sequences of Staphylococcus capitis Strain H36, S. capitis Strain H65, S. cohnii Strain H62, S. hominis Strain H69, Mycobacterium iranicum Strain H39, Plantibacter sp. Strain H53, Pseudomonas oryzihabitans Strain H72, and Microbacterium sp. Strain H83, isolated from residential settings.</title>
        <authorList>
            <person name="Lymperopoulou D."/>
            <person name="Adams R.I."/>
            <person name="Lindow S."/>
            <person name="Coil D.A."/>
            <person name="Jospin G."/>
            <person name="Eisen J.A."/>
        </authorList>
    </citation>
    <scope>NUCLEOTIDE SEQUENCE [LARGE SCALE GENOMIC DNA]</scope>
    <source>
        <strain evidence="10 11">H72</strain>
    </source>
</reference>
<evidence type="ECO:0000313" key="10">
    <source>
        <dbReference type="EMBL" id="OAN24145.1"/>
    </source>
</evidence>
<dbReference type="NCBIfam" id="TIGR00879">
    <property type="entry name" value="SP"/>
    <property type="match status" value="1"/>
</dbReference>
<dbReference type="Pfam" id="PF00083">
    <property type="entry name" value="Sugar_tr"/>
    <property type="match status" value="1"/>
</dbReference>
<evidence type="ECO:0000256" key="4">
    <source>
        <dbReference type="ARBA" id="ARBA00022475"/>
    </source>
</evidence>
<dbReference type="Gene3D" id="1.20.1250.20">
    <property type="entry name" value="MFS general substrate transporter like domains"/>
    <property type="match status" value="1"/>
</dbReference>
<keyword evidence="7" id="KW-0472">Membrane</keyword>
<name>A0A178L4K1_9PSED</name>
<comment type="subcellular location">
    <subcellularLocation>
        <location evidence="1">Cell membrane</location>
        <topology evidence="1">Multi-pass membrane protein</topology>
    </subcellularLocation>
</comment>
<sequence>METSKIALAGTASPAGATPSSRKLQVITTIATFGGLLFGYDTGVINGALPFIKNDLQLTPLTESLVVSSLVFGAALGSIVSGRFSDAHGRRRIILLLSFIFMLGTLGCTFAPNTATMVLARFVLGLAVGGASVTVPVYLAEMAPKHLRGQLVTRQELMIVTGQLLAFTNNALIANFYDGDHTWRWMLVIATLPAIVLWIGMLSVPESPRWLASKGRFGEMLRTLRQIREEHHAQAEAREVRQQAEDDARQGEGGWADLKTPWIRRVFLIGLGIAVTQQITGVNSIMYYGTQILTDSGFATKGALIANVANGAISVVATFVGIWLLGRVNRRPMLLIGLLGTTSSLLLIGVLSLILEPGLTRGFAILSLTVAFLAFQQGAISPVTWLMLAEIFPMRIRGFALGMSGFVLWLVNFLVGFFFLQLVAWFSISTTFFLFFALGLVALTFVFRYLPETRGHSLESLERYFRKLG</sequence>
<evidence type="ECO:0000256" key="6">
    <source>
        <dbReference type="ARBA" id="ARBA00022989"/>
    </source>
</evidence>
<dbReference type="EMBL" id="LWCR01000067">
    <property type="protein sequence ID" value="OAN24145.1"/>
    <property type="molecule type" value="Genomic_DNA"/>
</dbReference>
<accession>A0A178L4K1</accession>
<dbReference type="GO" id="GO:0022857">
    <property type="term" value="F:transmembrane transporter activity"/>
    <property type="evidence" value="ECO:0007669"/>
    <property type="project" value="InterPro"/>
</dbReference>
<evidence type="ECO:0000256" key="5">
    <source>
        <dbReference type="ARBA" id="ARBA00022692"/>
    </source>
</evidence>
<dbReference type="InterPro" id="IPR036259">
    <property type="entry name" value="MFS_trans_sf"/>
</dbReference>
<evidence type="ECO:0000256" key="8">
    <source>
        <dbReference type="RuleBase" id="RU003346"/>
    </source>
</evidence>
<dbReference type="PROSITE" id="PS00217">
    <property type="entry name" value="SUGAR_TRANSPORT_2"/>
    <property type="match status" value="1"/>
</dbReference>
<dbReference type="CDD" id="cd17359">
    <property type="entry name" value="MFS_XylE_like"/>
    <property type="match status" value="1"/>
</dbReference>
<dbReference type="PRINTS" id="PR00171">
    <property type="entry name" value="SUGRTRNSPORT"/>
</dbReference>
<dbReference type="InterPro" id="IPR005828">
    <property type="entry name" value="MFS_sugar_transport-like"/>
</dbReference>